<keyword evidence="2" id="KW-1185">Reference proteome</keyword>
<dbReference type="Proteomes" id="UP000692954">
    <property type="component" value="Unassembled WGS sequence"/>
</dbReference>
<organism evidence="1 2">
    <name type="scientific">Paramecium sonneborni</name>
    <dbReference type="NCBI Taxonomy" id="65129"/>
    <lineage>
        <taxon>Eukaryota</taxon>
        <taxon>Sar</taxon>
        <taxon>Alveolata</taxon>
        <taxon>Ciliophora</taxon>
        <taxon>Intramacronucleata</taxon>
        <taxon>Oligohymenophorea</taxon>
        <taxon>Peniculida</taxon>
        <taxon>Parameciidae</taxon>
        <taxon>Paramecium</taxon>
    </lineage>
</organism>
<evidence type="ECO:0000313" key="1">
    <source>
        <dbReference type="EMBL" id="CAD8129007.1"/>
    </source>
</evidence>
<accession>A0A8S1RNL3</accession>
<name>A0A8S1RNL3_9CILI</name>
<dbReference type="AlphaFoldDB" id="A0A8S1RNL3"/>
<gene>
    <name evidence="1" type="ORF">PSON_ATCC_30995.1.T2030025</name>
</gene>
<comment type="caution">
    <text evidence="1">The sequence shown here is derived from an EMBL/GenBank/DDBJ whole genome shotgun (WGS) entry which is preliminary data.</text>
</comment>
<proteinExistence type="predicted"/>
<dbReference type="EMBL" id="CAJJDN010000203">
    <property type="protein sequence ID" value="CAD8129007.1"/>
    <property type="molecule type" value="Genomic_DNA"/>
</dbReference>
<sequence>MDINQSKYQGQQNTPSIYVDFNGYKQSIENTLQNNQIGFKYLEQLNLKAQKIIQKIESYIQKLKMFNPYLIIYCKFTFDKKLQLYINNKILRKSFKLTPSQCKWCKNQIIRFDQSFRGNIGLLNMSKIIHNQRGIYRIKYNSIIRIIILKNNHKIFTIQLENIEKKMTTQLIKTESITQYAEFQFYFDNYFQYFDVMPIQQRESIYQQFKQFLKDLDDNQDLKIFTHKFFQNNNIKVNNKIYYVNPVINHQNQILIPKFIWTDISNYQLQGYILYTMIQLQEFKLNFNTMLLILQESRQDHQKYQQYQIKNWRQVPD</sequence>
<reference evidence="1" key="1">
    <citation type="submission" date="2021-01" db="EMBL/GenBank/DDBJ databases">
        <authorList>
            <consortium name="Genoscope - CEA"/>
            <person name="William W."/>
        </authorList>
    </citation>
    <scope>NUCLEOTIDE SEQUENCE</scope>
</reference>
<protein>
    <submittedName>
        <fullName evidence="1">Uncharacterized protein</fullName>
    </submittedName>
</protein>
<evidence type="ECO:0000313" key="2">
    <source>
        <dbReference type="Proteomes" id="UP000692954"/>
    </source>
</evidence>
<dbReference type="OrthoDB" id="307004at2759"/>